<dbReference type="InterPro" id="IPR002403">
    <property type="entry name" value="Cyt_P450_E_grp-IV"/>
</dbReference>
<sequence length="493" mass="54639">MQEHYSHLVVALVLVTIVLTASPLLPRLSPPKGAPSSLPSFRGVNSPKFYRDRATFLNQGSKQTANGQFSFWYGPNHVVALSGSSARAGYLTTRGLDSVSGFQILFGNFLNIEGLTSALTRATKLVYKRCTQDEQLVLNLHHLVNDTEESLKQLGSSAVIDPVNHIGVLVYRLTHRLNGTHDIANDLDLVHKTREMYKPLGESSMFDIWFPLLPTPAKAKKVLAYSRLYWLMQGFVSDRQKTGRKENDALQLMMEQGLSMPMTALGIIGAVLPAILNSTISASWNLCFIVQNPKWMQKLKEEINNVIKSHRLASDMNNIDTLRRLTLHDWEHSFPLLMMALKETIRFVMAGTLVRKNITGKHIPIGDSGSFIPPNSLAVYASADIHMNPEVYPEPHIWDPDRHAESNVKRQDVPHPYVGWGSGNHPCPAQRVAKLTIIVPTVALLASFDMSMCDASGRPSHDPLPPLVFDCVGGASASKTVYIKCNSSTEAEQ</sequence>
<reference evidence="10" key="1">
    <citation type="journal article" date="2021" name="Nat. Commun.">
        <title>Genetic determinants of endophytism in the Arabidopsis root mycobiome.</title>
        <authorList>
            <person name="Mesny F."/>
            <person name="Miyauchi S."/>
            <person name="Thiergart T."/>
            <person name="Pickel B."/>
            <person name="Atanasova L."/>
            <person name="Karlsson M."/>
            <person name="Huettel B."/>
            <person name="Barry K.W."/>
            <person name="Haridas S."/>
            <person name="Chen C."/>
            <person name="Bauer D."/>
            <person name="Andreopoulos W."/>
            <person name="Pangilinan J."/>
            <person name="LaButti K."/>
            <person name="Riley R."/>
            <person name="Lipzen A."/>
            <person name="Clum A."/>
            <person name="Drula E."/>
            <person name="Henrissat B."/>
            <person name="Kohler A."/>
            <person name="Grigoriev I.V."/>
            <person name="Martin F.M."/>
            <person name="Hacquard S."/>
        </authorList>
    </citation>
    <scope>NUCLEOTIDE SEQUENCE</scope>
    <source>
        <strain evidence="10">MPI-CAGE-CH-0235</strain>
    </source>
</reference>
<comment type="pathway">
    <text evidence="2">Mycotoxin biosynthesis.</text>
</comment>
<dbReference type="InterPro" id="IPR001128">
    <property type="entry name" value="Cyt_P450"/>
</dbReference>
<evidence type="ECO:0000256" key="1">
    <source>
        <dbReference type="ARBA" id="ARBA00001971"/>
    </source>
</evidence>
<dbReference type="AlphaFoldDB" id="A0A8K0WPC6"/>
<evidence type="ECO:0000256" key="8">
    <source>
        <dbReference type="PIRSR" id="PIRSR602403-1"/>
    </source>
</evidence>
<keyword evidence="11" id="KW-1185">Reference proteome</keyword>
<dbReference type="InterPro" id="IPR036396">
    <property type="entry name" value="Cyt_P450_sf"/>
</dbReference>
<name>A0A8K0WPC6_9HYPO</name>
<dbReference type="Pfam" id="PF00067">
    <property type="entry name" value="p450"/>
    <property type="match status" value="1"/>
</dbReference>
<gene>
    <name evidence="10" type="ORF">B0I35DRAFT_358243</name>
</gene>
<dbReference type="OrthoDB" id="1055148at2759"/>
<dbReference type="SUPFAM" id="SSF48264">
    <property type="entry name" value="Cytochrome P450"/>
    <property type="match status" value="1"/>
</dbReference>
<evidence type="ECO:0000256" key="2">
    <source>
        <dbReference type="ARBA" id="ARBA00004685"/>
    </source>
</evidence>
<evidence type="ECO:0000313" key="11">
    <source>
        <dbReference type="Proteomes" id="UP000813444"/>
    </source>
</evidence>
<dbReference type="GO" id="GO:0016705">
    <property type="term" value="F:oxidoreductase activity, acting on paired donors, with incorporation or reduction of molecular oxygen"/>
    <property type="evidence" value="ECO:0007669"/>
    <property type="project" value="InterPro"/>
</dbReference>
<evidence type="ECO:0000256" key="7">
    <source>
        <dbReference type="ARBA" id="ARBA00023033"/>
    </source>
</evidence>
<dbReference type="PRINTS" id="PR00465">
    <property type="entry name" value="EP450IV"/>
</dbReference>
<feature type="chain" id="PRO_5035438609" evidence="9">
    <location>
        <begin position="21"/>
        <end position="493"/>
    </location>
</feature>
<evidence type="ECO:0000313" key="10">
    <source>
        <dbReference type="EMBL" id="KAH7310821.1"/>
    </source>
</evidence>
<feature type="signal peptide" evidence="9">
    <location>
        <begin position="1"/>
        <end position="20"/>
    </location>
</feature>
<evidence type="ECO:0000256" key="4">
    <source>
        <dbReference type="ARBA" id="ARBA00022617"/>
    </source>
</evidence>
<keyword evidence="7" id="KW-0503">Monooxygenase</keyword>
<dbReference type="GO" id="GO:0005506">
    <property type="term" value="F:iron ion binding"/>
    <property type="evidence" value="ECO:0007669"/>
    <property type="project" value="InterPro"/>
</dbReference>
<keyword evidence="7" id="KW-0560">Oxidoreductase</keyword>
<comment type="cofactor">
    <cofactor evidence="1 8">
        <name>heme</name>
        <dbReference type="ChEBI" id="CHEBI:30413"/>
    </cofactor>
</comment>
<protein>
    <submittedName>
        <fullName evidence="10">Cytochrome P450</fullName>
    </submittedName>
</protein>
<dbReference type="Gene3D" id="1.10.630.10">
    <property type="entry name" value="Cytochrome P450"/>
    <property type="match status" value="1"/>
</dbReference>
<keyword evidence="4 8" id="KW-0349">Heme</keyword>
<evidence type="ECO:0000256" key="9">
    <source>
        <dbReference type="SAM" id="SignalP"/>
    </source>
</evidence>
<keyword evidence="6 8" id="KW-0408">Iron</keyword>
<organism evidence="10 11">
    <name type="scientific">Stachybotrys elegans</name>
    <dbReference type="NCBI Taxonomy" id="80388"/>
    <lineage>
        <taxon>Eukaryota</taxon>
        <taxon>Fungi</taxon>
        <taxon>Dikarya</taxon>
        <taxon>Ascomycota</taxon>
        <taxon>Pezizomycotina</taxon>
        <taxon>Sordariomycetes</taxon>
        <taxon>Hypocreomycetidae</taxon>
        <taxon>Hypocreales</taxon>
        <taxon>Stachybotryaceae</taxon>
        <taxon>Stachybotrys</taxon>
    </lineage>
</organism>
<evidence type="ECO:0000256" key="5">
    <source>
        <dbReference type="ARBA" id="ARBA00022723"/>
    </source>
</evidence>
<feature type="binding site" description="axial binding residue" evidence="8">
    <location>
        <position position="427"/>
    </location>
    <ligand>
        <name>heme</name>
        <dbReference type="ChEBI" id="CHEBI:30413"/>
    </ligand>
    <ligandPart>
        <name>Fe</name>
        <dbReference type="ChEBI" id="CHEBI:18248"/>
    </ligandPart>
</feature>
<dbReference type="EMBL" id="JAGPNK010000012">
    <property type="protein sequence ID" value="KAH7310821.1"/>
    <property type="molecule type" value="Genomic_DNA"/>
</dbReference>
<comment type="similarity">
    <text evidence="3">Belongs to the cytochrome P450 family.</text>
</comment>
<dbReference type="CDD" id="cd00302">
    <property type="entry name" value="cytochrome_P450"/>
    <property type="match status" value="1"/>
</dbReference>
<keyword evidence="5 8" id="KW-0479">Metal-binding</keyword>
<evidence type="ECO:0000256" key="3">
    <source>
        <dbReference type="ARBA" id="ARBA00010617"/>
    </source>
</evidence>
<dbReference type="PANTHER" id="PTHR24304:SF2">
    <property type="entry name" value="24-HYDROXYCHOLESTEROL 7-ALPHA-HYDROXYLASE"/>
    <property type="match status" value="1"/>
</dbReference>
<accession>A0A8K0WPC6</accession>
<dbReference type="GO" id="GO:0020037">
    <property type="term" value="F:heme binding"/>
    <property type="evidence" value="ECO:0007669"/>
    <property type="project" value="InterPro"/>
</dbReference>
<dbReference type="GO" id="GO:0004497">
    <property type="term" value="F:monooxygenase activity"/>
    <property type="evidence" value="ECO:0007669"/>
    <property type="project" value="UniProtKB-KW"/>
</dbReference>
<comment type="caution">
    <text evidence="10">The sequence shown here is derived from an EMBL/GenBank/DDBJ whole genome shotgun (WGS) entry which is preliminary data.</text>
</comment>
<dbReference type="Proteomes" id="UP000813444">
    <property type="component" value="Unassembled WGS sequence"/>
</dbReference>
<dbReference type="PANTHER" id="PTHR24304">
    <property type="entry name" value="CYTOCHROME P450 FAMILY 7"/>
    <property type="match status" value="1"/>
</dbReference>
<dbReference type="InterPro" id="IPR050529">
    <property type="entry name" value="CYP450_sterol_14alpha_dmase"/>
</dbReference>
<keyword evidence="9" id="KW-0732">Signal</keyword>
<proteinExistence type="inferred from homology"/>
<evidence type="ECO:0000256" key="6">
    <source>
        <dbReference type="ARBA" id="ARBA00023004"/>
    </source>
</evidence>